<name>A0A1F7RL39_9BACT</name>
<organism evidence="1 2">
    <name type="scientific">Candidatus Schekmanbacteria bacterium RBG_13_48_7</name>
    <dbReference type="NCBI Taxonomy" id="1817878"/>
    <lineage>
        <taxon>Bacteria</taxon>
        <taxon>Candidatus Schekmaniibacteriota</taxon>
    </lineage>
</organism>
<dbReference type="Proteomes" id="UP000179266">
    <property type="component" value="Unassembled WGS sequence"/>
</dbReference>
<protein>
    <submittedName>
        <fullName evidence="1">Uncharacterized protein</fullName>
    </submittedName>
</protein>
<proteinExistence type="predicted"/>
<dbReference type="AlphaFoldDB" id="A0A1F7RL39"/>
<evidence type="ECO:0000313" key="2">
    <source>
        <dbReference type="Proteomes" id="UP000179266"/>
    </source>
</evidence>
<evidence type="ECO:0000313" key="1">
    <source>
        <dbReference type="EMBL" id="OGL41684.1"/>
    </source>
</evidence>
<accession>A0A1F7RL39</accession>
<sequence length="115" mass="13185">MNEISPTELLTRYIIDKSYYRPSDKTVRHNAFMPAPKTCDTSVYRISDMDSIEIWDIGNEFVARPRQKELKGRADINVAAVFDVGLKIHPAPKPHPKHANIIDWSFERSSKSLSL</sequence>
<dbReference type="EMBL" id="MGDD01000342">
    <property type="protein sequence ID" value="OGL41684.1"/>
    <property type="molecule type" value="Genomic_DNA"/>
</dbReference>
<gene>
    <name evidence="1" type="ORF">A2161_13050</name>
</gene>
<reference evidence="1 2" key="1">
    <citation type="journal article" date="2016" name="Nat. Commun.">
        <title>Thousands of microbial genomes shed light on interconnected biogeochemical processes in an aquifer system.</title>
        <authorList>
            <person name="Anantharaman K."/>
            <person name="Brown C.T."/>
            <person name="Hug L.A."/>
            <person name="Sharon I."/>
            <person name="Castelle C.J."/>
            <person name="Probst A.J."/>
            <person name="Thomas B.C."/>
            <person name="Singh A."/>
            <person name="Wilkins M.J."/>
            <person name="Karaoz U."/>
            <person name="Brodie E.L."/>
            <person name="Williams K.H."/>
            <person name="Hubbard S.S."/>
            <person name="Banfield J.F."/>
        </authorList>
    </citation>
    <scope>NUCLEOTIDE SEQUENCE [LARGE SCALE GENOMIC DNA]</scope>
</reference>
<comment type="caution">
    <text evidence="1">The sequence shown here is derived from an EMBL/GenBank/DDBJ whole genome shotgun (WGS) entry which is preliminary data.</text>
</comment>